<dbReference type="SMART" id="SM00388">
    <property type="entry name" value="HisKA"/>
    <property type="match status" value="2"/>
</dbReference>
<dbReference type="CDD" id="cd00082">
    <property type="entry name" value="HisKA"/>
    <property type="match status" value="1"/>
</dbReference>
<evidence type="ECO:0000256" key="7">
    <source>
        <dbReference type="ARBA" id="ARBA00023012"/>
    </source>
</evidence>
<dbReference type="GO" id="GO:0016301">
    <property type="term" value="F:kinase activity"/>
    <property type="evidence" value="ECO:0007669"/>
    <property type="project" value="UniProtKB-KW"/>
</dbReference>
<keyword evidence="10" id="KW-1185">Reference proteome</keyword>
<dbReference type="RefSeq" id="WP_343921330.1">
    <property type="nucleotide sequence ID" value="NZ_BAAAJT010000003.1"/>
</dbReference>
<name>A0ABW4TSL9_9ACTN</name>
<dbReference type="PROSITE" id="PS50109">
    <property type="entry name" value="HIS_KIN"/>
    <property type="match status" value="1"/>
</dbReference>
<accession>A0ABW4TSL9</accession>
<comment type="catalytic activity">
    <reaction evidence="1">
        <text>ATP + protein L-histidine = ADP + protein N-phospho-L-histidine.</text>
        <dbReference type="EC" id="2.7.13.3"/>
    </reaction>
</comment>
<dbReference type="Proteomes" id="UP001597351">
    <property type="component" value="Unassembled WGS sequence"/>
</dbReference>
<dbReference type="PANTHER" id="PTHR43711:SF1">
    <property type="entry name" value="HISTIDINE KINASE 1"/>
    <property type="match status" value="1"/>
</dbReference>
<dbReference type="Gene3D" id="1.10.287.130">
    <property type="match status" value="1"/>
</dbReference>
<proteinExistence type="predicted"/>
<dbReference type="EC" id="2.7.13.3" evidence="3"/>
<dbReference type="CDD" id="cd00075">
    <property type="entry name" value="HATPase"/>
    <property type="match status" value="1"/>
</dbReference>
<dbReference type="InterPro" id="IPR029016">
    <property type="entry name" value="GAF-like_dom_sf"/>
</dbReference>
<evidence type="ECO:0000313" key="9">
    <source>
        <dbReference type="EMBL" id="MFD1948978.1"/>
    </source>
</evidence>
<comment type="subcellular location">
    <subcellularLocation>
        <location evidence="2">Cell membrane</location>
    </subcellularLocation>
</comment>
<evidence type="ECO:0000313" key="10">
    <source>
        <dbReference type="Proteomes" id="UP001597351"/>
    </source>
</evidence>
<dbReference type="InterPro" id="IPR003661">
    <property type="entry name" value="HisK_dim/P_dom"/>
</dbReference>
<dbReference type="PANTHER" id="PTHR43711">
    <property type="entry name" value="TWO-COMPONENT HISTIDINE KINASE"/>
    <property type="match status" value="1"/>
</dbReference>
<dbReference type="EMBL" id="JBHUGD010000004">
    <property type="protein sequence ID" value="MFD1948978.1"/>
    <property type="molecule type" value="Genomic_DNA"/>
</dbReference>
<dbReference type="InterPro" id="IPR036097">
    <property type="entry name" value="HisK_dim/P_sf"/>
</dbReference>
<dbReference type="InterPro" id="IPR050736">
    <property type="entry name" value="Sensor_HK_Regulatory"/>
</dbReference>
<keyword evidence="5" id="KW-0808">Transferase</keyword>
<dbReference type="PRINTS" id="PR00344">
    <property type="entry name" value="BCTRLSENSOR"/>
</dbReference>
<dbReference type="InterPro" id="IPR036890">
    <property type="entry name" value="HATPase_C_sf"/>
</dbReference>
<keyword evidence="7" id="KW-0902">Two-component regulatory system</keyword>
<keyword evidence="6 9" id="KW-0418">Kinase</keyword>
<evidence type="ECO:0000256" key="6">
    <source>
        <dbReference type="ARBA" id="ARBA00022777"/>
    </source>
</evidence>
<evidence type="ECO:0000256" key="4">
    <source>
        <dbReference type="ARBA" id="ARBA00022553"/>
    </source>
</evidence>
<dbReference type="InterPro" id="IPR003594">
    <property type="entry name" value="HATPase_dom"/>
</dbReference>
<feature type="domain" description="Histidine kinase" evidence="8">
    <location>
        <begin position="382"/>
        <end position="593"/>
    </location>
</feature>
<dbReference type="Gene3D" id="3.30.565.10">
    <property type="entry name" value="Histidine kinase-like ATPase, C-terminal domain"/>
    <property type="match status" value="1"/>
</dbReference>
<evidence type="ECO:0000256" key="2">
    <source>
        <dbReference type="ARBA" id="ARBA00004236"/>
    </source>
</evidence>
<dbReference type="Pfam" id="PF00512">
    <property type="entry name" value="HisKA"/>
    <property type="match status" value="1"/>
</dbReference>
<evidence type="ECO:0000259" key="8">
    <source>
        <dbReference type="PROSITE" id="PS50109"/>
    </source>
</evidence>
<evidence type="ECO:0000256" key="1">
    <source>
        <dbReference type="ARBA" id="ARBA00000085"/>
    </source>
</evidence>
<reference evidence="10" key="1">
    <citation type="journal article" date="2019" name="Int. J. Syst. Evol. Microbiol.">
        <title>The Global Catalogue of Microorganisms (GCM) 10K type strain sequencing project: providing services to taxonomists for standard genome sequencing and annotation.</title>
        <authorList>
            <consortium name="The Broad Institute Genomics Platform"/>
            <consortium name="The Broad Institute Genome Sequencing Center for Infectious Disease"/>
            <person name="Wu L."/>
            <person name="Ma J."/>
        </authorList>
    </citation>
    <scope>NUCLEOTIDE SEQUENCE [LARGE SCALE GENOMIC DNA]</scope>
    <source>
        <strain evidence="10">CGMCC 1.12477</strain>
    </source>
</reference>
<sequence>MTRFDTFNADGVRRLYEIIRRVSSSTDLSEVLEEIAQGVVEGLGFGVAAISRLEGDTFVMAAVGGDDEVRDQILGRRTPAEQIIKREFSIADHWGILRFVPHERLGPEQIEGLWVPEIEVTDDPDAWHPLDTLYAPLYSSTGALLGNMAVDLPPDNKIPNQQQREILEMFVVQAGLALENAQRRQQLSRQVQLGEALKQLALLSGSTEIDPALEKAADAIHGAMPLGQVSLRVFGDNVDDPVDHSAGAPAPVGASDHVVRSLRADLVRHAEAGHQRPLTFSLRDDDFPALTSEASLRERLVAGGWTHGLLAPMNVDRDVLGYLVVLREDSHPDFDADEVDAVHEAGRELGRLVRDVRLRRTERRLLVELRELDRYKGELIATISHELKTPLTSIIGHTELLEEAGVQPASVGAIGRNAARLDRLVTNLLNYSRIQGRRELERVRLDLAELCRSSAEMLRIQAENAGITFTLDLPDRPVWVNADAEELPRVVDNLSSNAVKYTPRGGTVVVEVRAAGGHGEVAVRDTGLGISTQDQVHLFSAFHRSTNPEALTIPGTGLGLAIARTIAEMHGGTIEVTSELGTGSTFVLRVPLA</sequence>
<protein>
    <recommendedName>
        <fullName evidence="3">histidine kinase</fullName>
        <ecNumber evidence="3">2.7.13.3</ecNumber>
    </recommendedName>
</protein>
<comment type="caution">
    <text evidence="9">The sequence shown here is derived from an EMBL/GenBank/DDBJ whole genome shotgun (WGS) entry which is preliminary data.</text>
</comment>
<gene>
    <name evidence="9" type="ORF">ACFSDE_19395</name>
</gene>
<evidence type="ECO:0000256" key="5">
    <source>
        <dbReference type="ARBA" id="ARBA00022679"/>
    </source>
</evidence>
<dbReference type="InterPro" id="IPR005467">
    <property type="entry name" value="His_kinase_dom"/>
</dbReference>
<dbReference type="SUPFAM" id="SSF47384">
    <property type="entry name" value="Homodimeric domain of signal transducing histidine kinase"/>
    <property type="match status" value="1"/>
</dbReference>
<dbReference type="InterPro" id="IPR004358">
    <property type="entry name" value="Sig_transdc_His_kin-like_C"/>
</dbReference>
<keyword evidence="4" id="KW-0597">Phosphoprotein</keyword>
<dbReference type="SUPFAM" id="SSF55874">
    <property type="entry name" value="ATPase domain of HSP90 chaperone/DNA topoisomerase II/histidine kinase"/>
    <property type="match status" value="1"/>
</dbReference>
<dbReference type="SMART" id="SM00387">
    <property type="entry name" value="HATPase_c"/>
    <property type="match status" value="1"/>
</dbReference>
<organism evidence="9 10">
    <name type="scientific">Nocardioides aestuarii</name>
    <dbReference type="NCBI Taxonomy" id="252231"/>
    <lineage>
        <taxon>Bacteria</taxon>
        <taxon>Bacillati</taxon>
        <taxon>Actinomycetota</taxon>
        <taxon>Actinomycetes</taxon>
        <taxon>Propionibacteriales</taxon>
        <taxon>Nocardioidaceae</taxon>
        <taxon>Nocardioides</taxon>
    </lineage>
</organism>
<dbReference type="Gene3D" id="3.30.450.40">
    <property type="match status" value="2"/>
</dbReference>
<evidence type="ECO:0000256" key="3">
    <source>
        <dbReference type="ARBA" id="ARBA00012438"/>
    </source>
</evidence>
<dbReference type="SUPFAM" id="SSF55781">
    <property type="entry name" value="GAF domain-like"/>
    <property type="match status" value="1"/>
</dbReference>
<dbReference type="Pfam" id="PF02518">
    <property type="entry name" value="HATPase_c"/>
    <property type="match status" value="1"/>
</dbReference>